<organism evidence="2 3">
    <name type="scientific">Agarivorans aestuarii</name>
    <dbReference type="NCBI Taxonomy" id="1563703"/>
    <lineage>
        <taxon>Bacteria</taxon>
        <taxon>Pseudomonadati</taxon>
        <taxon>Pseudomonadota</taxon>
        <taxon>Gammaproteobacteria</taxon>
        <taxon>Alteromonadales</taxon>
        <taxon>Alteromonadaceae</taxon>
        <taxon>Agarivorans</taxon>
    </lineage>
</organism>
<comment type="subcellular location">
    <subcellularLocation>
        <location evidence="1">Cell membrane</location>
        <topology evidence="1">Multi-pass membrane protein</topology>
    </subcellularLocation>
</comment>
<feature type="transmembrane region" description="Helical" evidence="1">
    <location>
        <begin position="20"/>
        <end position="41"/>
    </location>
</feature>
<feature type="transmembrane region" description="Helical" evidence="1">
    <location>
        <begin position="214"/>
        <end position="233"/>
    </location>
</feature>
<accession>A0ABU7G7A4</accession>
<dbReference type="Pfam" id="PF02104">
    <property type="entry name" value="SURF1"/>
    <property type="match status" value="1"/>
</dbReference>
<keyword evidence="1" id="KW-0812">Transmembrane</keyword>
<evidence type="ECO:0000256" key="1">
    <source>
        <dbReference type="RuleBase" id="RU363076"/>
    </source>
</evidence>
<comment type="similarity">
    <text evidence="1">Belongs to the SURF1 family.</text>
</comment>
<keyword evidence="3" id="KW-1185">Reference proteome</keyword>
<dbReference type="RefSeq" id="WP_329776157.1">
    <property type="nucleotide sequence ID" value="NZ_JAYDYW010000011.1"/>
</dbReference>
<keyword evidence="1" id="KW-0472">Membrane</keyword>
<dbReference type="Proteomes" id="UP001310248">
    <property type="component" value="Unassembled WGS sequence"/>
</dbReference>
<proteinExistence type="inferred from homology"/>
<dbReference type="InterPro" id="IPR002994">
    <property type="entry name" value="Surf1/Shy1"/>
</dbReference>
<keyword evidence="1" id="KW-1133">Transmembrane helix</keyword>
<reference evidence="3" key="1">
    <citation type="submission" date="2023-07" db="EMBL/GenBank/DDBJ databases">
        <title>Draft genome sequence of Agarivorans aestuarii strain ZMCS4, a CAZymes producing bacteria isolated from the marine brown algae Clodostephus spongiosus.</title>
        <authorList>
            <person name="Lorente B."/>
            <person name="Cabral C."/>
            <person name="Frias J."/>
            <person name="Faria J."/>
            <person name="Toubarro D."/>
        </authorList>
    </citation>
    <scope>NUCLEOTIDE SEQUENCE [LARGE SCALE GENOMIC DNA]</scope>
    <source>
        <strain evidence="3">ZMCS4</strain>
    </source>
</reference>
<name>A0ABU7G7A4_9ALTE</name>
<protein>
    <recommendedName>
        <fullName evidence="1">SURF1-like protein</fullName>
    </recommendedName>
</protein>
<dbReference type="CDD" id="cd06662">
    <property type="entry name" value="SURF1"/>
    <property type="match status" value="1"/>
</dbReference>
<comment type="caution">
    <text evidence="2">The sequence shown here is derived from an EMBL/GenBank/DDBJ whole genome shotgun (WGS) entry which is preliminary data.</text>
</comment>
<evidence type="ECO:0000313" key="2">
    <source>
        <dbReference type="EMBL" id="MEE1675211.1"/>
    </source>
</evidence>
<keyword evidence="1" id="KW-1003">Cell membrane</keyword>
<dbReference type="EMBL" id="JAYDYW010000011">
    <property type="protein sequence ID" value="MEE1675211.1"/>
    <property type="molecule type" value="Genomic_DNA"/>
</dbReference>
<gene>
    <name evidence="2" type="ORF">SNR37_000536</name>
</gene>
<sequence length="242" mass="27482">MTITKLSQQADKKTVSYRLILFVVLMVALIGLMVKLSLWQWQRSEQKQQLLDQYQQQSLQESSLEQALRSGVQPFQLVTVSSITTMGKYLWLDNKVNDGVVGYDAYTLASTPQGNVLVRLAWQPAGLDRSILPEALNTDALAQRYRLREISLPVVLKQKHWLEELPQGLRVQQINIAALADYWGIDLLPFVLDSQLEHSSTQLVSISPQKHQGYALQWLLMALVASGLTIYFCKQNRNKEGL</sequence>
<evidence type="ECO:0000313" key="3">
    <source>
        <dbReference type="Proteomes" id="UP001310248"/>
    </source>
</evidence>